<feature type="transmembrane region" description="Helical" evidence="4">
    <location>
        <begin position="22"/>
        <end position="41"/>
    </location>
</feature>
<dbReference type="PANTHER" id="PTHR33542">
    <property type="entry name" value="SIROHYDROCHLORIN FERROCHELATASE, CHLOROPLASTIC"/>
    <property type="match status" value="1"/>
</dbReference>
<dbReference type="Pfam" id="PF01903">
    <property type="entry name" value="CbiX"/>
    <property type="match status" value="1"/>
</dbReference>
<dbReference type="PANTHER" id="PTHR33542:SF3">
    <property type="entry name" value="SIROHYDROCHLORIN FERROCHELATASE, CHLOROPLASTIC"/>
    <property type="match status" value="1"/>
</dbReference>
<keyword evidence="1" id="KW-0479">Metal-binding</keyword>
<evidence type="ECO:0000313" key="6">
    <source>
        <dbReference type="Proteomes" id="UP001530293"/>
    </source>
</evidence>
<evidence type="ECO:0000256" key="3">
    <source>
        <dbReference type="SAM" id="MobiDB-lite"/>
    </source>
</evidence>
<dbReference type="Gene3D" id="3.40.50.1400">
    <property type="match status" value="1"/>
</dbReference>
<accession>A0ABD3N5L0</accession>
<evidence type="ECO:0000256" key="2">
    <source>
        <dbReference type="ARBA" id="ARBA00023239"/>
    </source>
</evidence>
<dbReference type="GO" id="GO:0016829">
    <property type="term" value="F:lyase activity"/>
    <property type="evidence" value="ECO:0007669"/>
    <property type="project" value="UniProtKB-KW"/>
</dbReference>
<dbReference type="Proteomes" id="UP001530293">
    <property type="component" value="Unassembled WGS sequence"/>
</dbReference>
<feature type="region of interest" description="Disordered" evidence="3">
    <location>
        <begin position="112"/>
        <end position="137"/>
    </location>
</feature>
<feature type="compositionally biased region" description="Polar residues" evidence="3">
    <location>
        <begin position="226"/>
        <end position="236"/>
    </location>
</feature>
<dbReference type="InterPro" id="IPR002762">
    <property type="entry name" value="CbiX-like"/>
</dbReference>
<reference evidence="5 6" key="1">
    <citation type="submission" date="2024-10" db="EMBL/GenBank/DDBJ databases">
        <title>Updated reference genomes for cyclostephanoid diatoms.</title>
        <authorList>
            <person name="Roberts W.R."/>
            <person name="Alverson A.J."/>
        </authorList>
    </citation>
    <scope>NUCLEOTIDE SEQUENCE [LARGE SCALE GENOMIC DNA]</scope>
    <source>
        <strain evidence="5 6">AJA232-27</strain>
    </source>
</reference>
<gene>
    <name evidence="5" type="ORF">ACHAWU_004668</name>
</gene>
<sequence length="424" mass="46329">MQEELVTCDKYESVSILVDESMSFIVFILVVMMPTLSTAFAPPPPPPRRRVPHPNHADDCQMMMRMMLGTGAGVGRRRILSCNSSINNTPSNNDDDADALFDPFLQSPLSFGMQPSVLNNDSDGDDDSTGTVDATGEFRYQSTYAESNDVENIYNPLSSSSSSSSSAYASLAHASSAAHEINTSVTNSNDTTFEFDPLLSPHAYANGIDAGPITSQPAEQSKRDNNSIGAQTTFNPQLQHQQQQQRRIGILLIDHGSKRPASNEHIHAIAKMYEDRLNKATTTTTTISNTSTITSTTTTVVRAAHMEIANPSILDSLRNLFAIDHVAKVICVPYFLSPGRHATEDVPNLIREARRILVDEGVLSLRDGQDNNDNDDDESNESTEKSILVSNALGTQLESMLRAVDNLVEEILGDPYAITHRGNR</sequence>
<feature type="compositionally biased region" description="Acidic residues" evidence="3">
    <location>
        <begin position="370"/>
        <end position="381"/>
    </location>
</feature>
<evidence type="ECO:0000256" key="4">
    <source>
        <dbReference type="SAM" id="Phobius"/>
    </source>
</evidence>
<evidence type="ECO:0000313" key="5">
    <source>
        <dbReference type="EMBL" id="KAL3771395.1"/>
    </source>
</evidence>
<dbReference type="CDD" id="cd03416">
    <property type="entry name" value="CbiX_SirB_N"/>
    <property type="match status" value="1"/>
</dbReference>
<evidence type="ECO:0000256" key="1">
    <source>
        <dbReference type="ARBA" id="ARBA00022723"/>
    </source>
</evidence>
<dbReference type="InterPro" id="IPR050963">
    <property type="entry name" value="Sirohydro_Cobaltochel/CbiX"/>
</dbReference>
<feature type="region of interest" description="Disordered" evidence="3">
    <location>
        <begin position="206"/>
        <end position="241"/>
    </location>
</feature>
<proteinExistence type="predicted"/>
<evidence type="ECO:0008006" key="7">
    <source>
        <dbReference type="Google" id="ProtNLM"/>
    </source>
</evidence>
<keyword evidence="4" id="KW-0812">Transmembrane</keyword>
<dbReference type="EMBL" id="JALLBG020000024">
    <property type="protein sequence ID" value="KAL3771395.1"/>
    <property type="molecule type" value="Genomic_DNA"/>
</dbReference>
<name>A0ABD3N5L0_9STRA</name>
<feature type="region of interest" description="Disordered" evidence="3">
    <location>
        <begin position="365"/>
        <end position="387"/>
    </location>
</feature>
<dbReference type="GO" id="GO:0046872">
    <property type="term" value="F:metal ion binding"/>
    <property type="evidence" value="ECO:0007669"/>
    <property type="project" value="UniProtKB-KW"/>
</dbReference>
<organism evidence="5 6">
    <name type="scientific">Discostella pseudostelligera</name>
    <dbReference type="NCBI Taxonomy" id="259834"/>
    <lineage>
        <taxon>Eukaryota</taxon>
        <taxon>Sar</taxon>
        <taxon>Stramenopiles</taxon>
        <taxon>Ochrophyta</taxon>
        <taxon>Bacillariophyta</taxon>
        <taxon>Coscinodiscophyceae</taxon>
        <taxon>Thalassiosirophycidae</taxon>
        <taxon>Stephanodiscales</taxon>
        <taxon>Stephanodiscaceae</taxon>
        <taxon>Discostella</taxon>
    </lineage>
</organism>
<keyword evidence="6" id="KW-1185">Reference proteome</keyword>
<keyword evidence="2" id="KW-0456">Lyase</keyword>
<protein>
    <recommendedName>
        <fullName evidence="7">Sirohydrochlorin cobaltochelatase</fullName>
    </recommendedName>
</protein>
<dbReference type="SUPFAM" id="SSF53800">
    <property type="entry name" value="Chelatase"/>
    <property type="match status" value="1"/>
</dbReference>
<comment type="caution">
    <text evidence="5">The sequence shown here is derived from an EMBL/GenBank/DDBJ whole genome shotgun (WGS) entry which is preliminary data.</text>
</comment>
<keyword evidence="4" id="KW-0472">Membrane</keyword>
<dbReference type="AlphaFoldDB" id="A0ABD3N5L0"/>
<keyword evidence="4" id="KW-1133">Transmembrane helix</keyword>